<feature type="region of interest" description="Disordered" evidence="1">
    <location>
        <begin position="185"/>
        <end position="205"/>
    </location>
</feature>
<keyword evidence="3" id="KW-1185">Reference proteome</keyword>
<dbReference type="Pfam" id="PF14265">
    <property type="entry name" value="DUF4355"/>
    <property type="match status" value="1"/>
</dbReference>
<gene>
    <name evidence="2" type="ORF">ACFQ38_16245</name>
</gene>
<dbReference type="RefSeq" id="WP_381482232.1">
    <property type="nucleotide sequence ID" value="NZ_JBHTLT010000127.1"/>
</dbReference>
<dbReference type="Proteomes" id="UP001597231">
    <property type="component" value="Unassembled WGS sequence"/>
</dbReference>
<evidence type="ECO:0000313" key="2">
    <source>
        <dbReference type="EMBL" id="MFD1206648.1"/>
    </source>
</evidence>
<evidence type="ECO:0000313" key="3">
    <source>
        <dbReference type="Proteomes" id="UP001597231"/>
    </source>
</evidence>
<sequence length="205" mass="22599">MKLDLEQLKTLAESGDKASVEAYIYKAFEKEDVPLVQSVNADVRSVIDAEKDKHHNKALETWKTNNLESLVEAEVKKRNPDKTPEQLELEKLRKEIEDERNARNREALKNKALEVASEKGLPKGVLDFFIAEDEEKTLANLTTLEQEVQAAIQAGVEAKFKQNGRNPLGGAGNGKDKAGAIGKELAGASGSNDKQVAAEKHYFGE</sequence>
<reference evidence="3" key="1">
    <citation type="journal article" date="2019" name="Int. J. Syst. Evol. Microbiol.">
        <title>The Global Catalogue of Microorganisms (GCM) 10K type strain sequencing project: providing services to taxonomists for standard genome sequencing and annotation.</title>
        <authorList>
            <consortium name="The Broad Institute Genomics Platform"/>
            <consortium name="The Broad Institute Genome Sequencing Center for Infectious Disease"/>
            <person name="Wu L."/>
            <person name="Ma J."/>
        </authorList>
    </citation>
    <scope>NUCLEOTIDE SEQUENCE [LARGE SCALE GENOMIC DNA]</scope>
    <source>
        <strain evidence="3">CCUG 53915</strain>
    </source>
</reference>
<organism evidence="2 3">
    <name type="scientific">Sporosarcina contaminans</name>
    <dbReference type="NCBI Taxonomy" id="633403"/>
    <lineage>
        <taxon>Bacteria</taxon>
        <taxon>Bacillati</taxon>
        <taxon>Bacillota</taxon>
        <taxon>Bacilli</taxon>
        <taxon>Bacillales</taxon>
        <taxon>Caryophanaceae</taxon>
        <taxon>Sporosarcina</taxon>
    </lineage>
</organism>
<name>A0ABW3U3H7_9BACL</name>
<feature type="compositionally biased region" description="Basic and acidic residues" evidence="1">
    <location>
        <begin position="196"/>
        <end position="205"/>
    </location>
</feature>
<proteinExistence type="predicted"/>
<accession>A0ABW3U3H7</accession>
<comment type="caution">
    <text evidence="2">The sequence shown here is derived from an EMBL/GenBank/DDBJ whole genome shotgun (WGS) entry which is preliminary data.</text>
</comment>
<dbReference type="EMBL" id="JBHTLT010000127">
    <property type="protein sequence ID" value="MFD1206648.1"/>
    <property type="molecule type" value="Genomic_DNA"/>
</dbReference>
<protein>
    <submittedName>
        <fullName evidence="2">DUF4355 domain-containing protein</fullName>
    </submittedName>
</protein>
<evidence type="ECO:0000256" key="1">
    <source>
        <dbReference type="SAM" id="MobiDB-lite"/>
    </source>
</evidence>
<dbReference type="InterPro" id="IPR025580">
    <property type="entry name" value="Gp46"/>
</dbReference>